<feature type="transmembrane region" description="Helical" evidence="1">
    <location>
        <begin position="7"/>
        <end position="25"/>
    </location>
</feature>
<reference evidence="2 3" key="1">
    <citation type="submission" date="2023-07" db="EMBL/GenBank/DDBJ databases">
        <title>Genomic Encyclopedia of Type Strains, Phase IV (KMG-IV): sequencing the most valuable type-strain genomes for metagenomic binning, comparative biology and taxonomic classification.</title>
        <authorList>
            <person name="Goeker M."/>
        </authorList>
    </citation>
    <scope>NUCLEOTIDE SEQUENCE [LARGE SCALE GENOMIC DNA]</scope>
    <source>
        <strain evidence="2 3">DSM 23837</strain>
    </source>
</reference>
<comment type="caution">
    <text evidence="2">The sequence shown here is derived from an EMBL/GenBank/DDBJ whole genome shotgun (WGS) entry which is preliminary data.</text>
</comment>
<sequence length="221" mass="26091">MKYEVGFSYAASILIILFLMITNYLTTPSHLWFIYPAFFLLLWPIGLHSKRQGKYKQYSFISSMLIIAFFITINYVDSPGHPWFLYASFPVIWWPILVSLEERRNTMTAAFIGCISTILYYSVLNALVSPQYPWAIYPSFLVLWWPLAVYYANKNKHFEFSLSGSSLIILFFIIVNVVSTPNTIWAVYPIFVVLWWPLSIYYFIHKRRQYHMGKGRLNDIK</sequence>
<keyword evidence="3" id="KW-1185">Reference proteome</keyword>
<feature type="transmembrane region" description="Helical" evidence="1">
    <location>
        <begin position="31"/>
        <end position="47"/>
    </location>
</feature>
<accession>A0ABT9WXF9</accession>
<keyword evidence="1" id="KW-1133">Transmembrane helix</keyword>
<proteinExistence type="predicted"/>
<feature type="transmembrane region" description="Helical" evidence="1">
    <location>
        <begin position="134"/>
        <end position="153"/>
    </location>
</feature>
<feature type="transmembrane region" description="Helical" evidence="1">
    <location>
        <begin position="107"/>
        <end position="128"/>
    </location>
</feature>
<evidence type="ECO:0000256" key="1">
    <source>
        <dbReference type="SAM" id="Phobius"/>
    </source>
</evidence>
<evidence type="ECO:0000313" key="3">
    <source>
        <dbReference type="Proteomes" id="UP001223586"/>
    </source>
</evidence>
<dbReference type="RefSeq" id="WP_307231434.1">
    <property type="nucleotide sequence ID" value="NZ_JAUSTT010000022.1"/>
</dbReference>
<gene>
    <name evidence="2" type="ORF">J2S08_003330</name>
</gene>
<evidence type="ECO:0000313" key="2">
    <source>
        <dbReference type="EMBL" id="MDQ0177450.1"/>
    </source>
</evidence>
<keyword evidence="1" id="KW-0472">Membrane</keyword>
<feature type="transmembrane region" description="Helical" evidence="1">
    <location>
        <begin position="83"/>
        <end position="100"/>
    </location>
</feature>
<feature type="transmembrane region" description="Helical" evidence="1">
    <location>
        <begin position="185"/>
        <end position="204"/>
    </location>
</feature>
<dbReference type="Proteomes" id="UP001223586">
    <property type="component" value="Unassembled WGS sequence"/>
</dbReference>
<name>A0ABT9WXF9_9BACI</name>
<feature type="transmembrane region" description="Helical" evidence="1">
    <location>
        <begin position="59"/>
        <end position="77"/>
    </location>
</feature>
<feature type="transmembrane region" description="Helical" evidence="1">
    <location>
        <begin position="160"/>
        <end position="179"/>
    </location>
</feature>
<keyword evidence="1" id="KW-0812">Transmembrane</keyword>
<protein>
    <submittedName>
        <fullName evidence="2">Lipopolysaccharide export LptBFGC system permease protein LptF</fullName>
    </submittedName>
</protein>
<dbReference type="EMBL" id="JAUSTT010000022">
    <property type="protein sequence ID" value="MDQ0177450.1"/>
    <property type="molecule type" value="Genomic_DNA"/>
</dbReference>
<organism evidence="2 3">
    <name type="scientific">Bacillus chungangensis</name>
    <dbReference type="NCBI Taxonomy" id="587633"/>
    <lineage>
        <taxon>Bacteria</taxon>
        <taxon>Bacillati</taxon>
        <taxon>Bacillota</taxon>
        <taxon>Bacilli</taxon>
        <taxon>Bacillales</taxon>
        <taxon>Bacillaceae</taxon>
        <taxon>Bacillus</taxon>
    </lineage>
</organism>